<keyword evidence="3" id="KW-0328">Glycosyltransferase</keyword>
<dbReference type="GO" id="GO:0016763">
    <property type="term" value="F:pentosyltransferase activity"/>
    <property type="evidence" value="ECO:0007669"/>
    <property type="project" value="TreeGrafter"/>
</dbReference>
<gene>
    <name evidence="12" type="ORF">SAMN05421541_12735</name>
</gene>
<feature type="transmembrane region" description="Helical" evidence="9">
    <location>
        <begin position="81"/>
        <end position="102"/>
    </location>
</feature>
<feature type="transmembrane region" description="Helical" evidence="9">
    <location>
        <begin position="109"/>
        <end position="127"/>
    </location>
</feature>
<keyword evidence="4 12" id="KW-0808">Transferase</keyword>
<evidence type="ECO:0000256" key="7">
    <source>
        <dbReference type="ARBA" id="ARBA00023136"/>
    </source>
</evidence>
<dbReference type="PANTHER" id="PTHR33908">
    <property type="entry name" value="MANNOSYLTRANSFERASE YKCB-RELATED"/>
    <property type="match status" value="1"/>
</dbReference>
<feature type="compositionally biased region" description="Gly residues" evidence="8">
    <location>
        <begin position="512"/>
        <end position="561"/>
    </location>
</feature>
<feature type="transmembrane region" description="Helical" evidence="9">
    <location>
        <begin position="359"/>
        <end position="378"/>
    </location>
</feature>
<keyword evidence="2" id="KW-1003">Cell membrane</keyword>
<feature type="domain" description="Putative mannosyltransferase YkcA/B-like C-terminal" evidence="11">
    <location>
        <begin position="572"/>
        <end position="648"/>
    </location>
</feature>
<proteinExistence type="predicted"/>
<evidence type="ECO:0000256" key="9">
    <source>
        <dbReference type="SAM" id="Phobius"/>
    </source>
</evidence>
<name>A0A1I2M7G1_9ACTN</name>
<feature type="transmembrane region" description="Helical" evidence="9">
    <location>
        <begin position="439"/>
        <end position="458"/>
    </location>
</feature>
<dbReference type="EMBL" id="FONV01000027">
    <property type="protein sequence ID" value="SFF87443.1"/>
    <property type="molecule type" value="Genomic_DNA"/>
</dbReference>
<feature type="domain" description="Glycosyltransferase RgtA/B/C/D-like" evidence="10">
    <location>
        <begin position="60"/>
        <end position="222"/>
    </location>
</feature>
<keyword evidence="6 9" id="KW-1133">Transmembrane helix</keyword>
<feature type="transmembrane region" description="Helical" evidence="9">
    <location>
        <begin position="133"/>
        <end position="149"/>
    </location>
</feature>
<evidence type="ECO:0000256" key="3">
    <source>
        <dbReference type="ARBA" id="ARBA00022676"/>
    </source>
</evidence>
<feature type="transmembrane region" description="Helical" evidence="9">
    <location>
        <begin position="414"/>
        <end position="432"/>
    </location>
</feature>
<evidence type="ECO:0000256" key="6">
    <source>
        <dbReference type="ARBA" id="ARBA00022989"/>
    </source>
</evidence>
<evidence type="ECO:0000256" key="4">
    <source>
        <dbReference type="ARBA" id="ARBA00022679"/>
    </source>
</evidence>
<evidence type="ECO:0000313" key="12">
    <source>
        <dbReference type="EMBL" id="SFF87443.1"/>
    </source>
</evidence>
<feature type="transmembrane region" description="Helical" evidence="9">
    <location>
        <begin position="183"/>
        <end position="202"/>
    </location>
</feature>
<feature type="transmembrane region" description="Helical" evidence="9">
    <location>
        <begin position="161"/>
        <end position="177"/>
    </location>
</feature>
<dbReference type="Proteomes" id="UP000199645">
    <property type="component" value="Unassembled WGS sequence"/>
</dbReference>
<evidence type="ECO:0000256" key="8">
    <source>
        <dbReference type="SAM" id="MobiDB-lite"/>
    </source>
</evidence>
<evidence type="ECO:0000259" key="10">
    <source>
        <dbReference type="Pfam" id="PF13231"/>
    </source>
</evidence>
<evidence type="ECO:0000259" key="11">
    <source>
        <dbReference type="Pfam" id="PF24878"/>
    </source>
</evidence>
<comment type="subcellular location">
    <subcellularLocation>
        <location evidence="1">Cell membrane</location>
        <topology evidence="1">Multi-pass membrane protein</topology>
    </subcellularLocation>
</comment>
<feature type="compositionally biased region" description="Gly residues" evidence="8">
    <location>
        <begin position="491"/>
        <end position="504"/>
    </location>
</feature>
<feature type="transmembrane region" description="Helical" evidence="9">
    <location>
        <begin position="209"/>
        <end position="229"/>
    </location>
</feature>
<dbReference type="OrthoDB" id="5241882at2"/>
<accession>A0A1I2M7G1</accession>
<dbReference type="Pfam" id="PF13231">
    <property type="entry name" value="PMT_2"/>
    <property type="match status" value="1"/>
</dbReference>
<feature type="transmembrane region" description="Helical" evidence="9">
    <location>
        <begin position="294"/>
        <end position="314"/>
    </location>
</feature>
<keyword evidence="13" id="KW-1185">Reference proteome</keyword>
<dbReference type="AlphaFoldDB" id="A0A1I2M7G1"/>
<dbReference type="RefSeq" id="WP_093621841.1">
    <property type="nucleotide sequence ID" value="NZ_BOMT01000109.1"/>
</dbReference>
<feature type="transmembrane region" description="Helical" evidence="9">
    <location>
        <begin position="326"/>
        <end position="347"/>
    </location>
</feature>
<dbReference type="GO" id="GO:0009103">
    <property type="term" value="P:lipopolysaccharide biosynthetic process"/>
    <property type="evidence" value="ECO:0007669"/>
    <property type="project" value="UniProtKB-ARBA"/>
</dbReference>
<dbReference type="Pfam" id="PF24878">
    <property type="entry name" value="YkcB_C"/>
    <property type="match status" value="1"/>
</dbReference>
<dbReference type="STRING" id="35752.SAMN05421541_12735"/>
<feature type="transmembrane region" description="Helical" evidence="9">
    <location>
        <begin position="385"/>
        <end position="408"/>
    </location>
</feature>
<sequence>MRRHAPLAAILTVAAVLHVWALGSLGWGNSYYAAAVRSMGLNATNFLFGAYDPAGVVTVDKPPAALWPQVLSTKIFGLHGWAMILPQAVLGVATVWLLYLVVRRWAGHAAGLVAAGVLTLTPITVAIDRDNNPDTLLILLLVAAAYALTRALQGGSGRTTVGWLCLCGFLVGAGFLTKMLAAWMVVPAFAAAWLAGATGGWWTRTWRLLVAGAVLAVSSLWWVALVAVWPGERPYIGGSTDGGAWDLVIGYNGLGRVFGQSGGGFSSGGAGGGISFGGAAGWDRLFNQQVAGQISWLLPACAVAVTVAVVVAVLHRRGITSAGEPLPGSGWILWGGWLLTCAAVFSTQQGIFHPYYTSQLAPAVGALCGGLAVALWRAERAGARWALPVVTITVAGTVGWAFAVIARVPSWHGWLRWAVVGAGVVAVLLVAVGFLRRRVLPVAVTAAVVAVLLAPGFWSASVTWSDSAMGGANPTAGPAVMSFGRAGFPGGPGAFPGDPGGAPAGPGAASGDPGGASGDPGGAPSGAAPGGPGGVPGGFGGSRGGPFPNGGGGRGGFGGDQGLTEAQRAILDFAIKSSGGTRIALAVEGGAMGASAYILESDATVIGMGGFSGQDNAPSVSQLQTWVDTGQLRYVLGRAAGGTGRGGGRGMNSGAAQQRADFLTANCAEVPPTDYGASSTASVLYDCATRPTSQS</sequence>
<dbReference type="GO" id="GO:0010041">
    <property type="term" value="P:response to iron(III) ion"/>
    <property type="evidence" value="ECO:0007669"/>
    <property type="project" value="TreeGrafter"/>
</dbReference>
<evidence type="ECO:0000256" key="1">
    <source>
        <dbReference type="ARBA" id="ARBA00004651"/>
    </source>
</evidence>
<feature type="region of interest" description="Disordered" evidence="8">
    <location>
        <begin position="491"/>
        <end position="561"/>
    </location>
</feature>
<keyword evidence="5 9" id="KW-0812">Transmembrane</keyword>
<reference evidence="12 13" key="1">
    <citation type="submission" date="2016-10" db="EMBL/GenBank/DDBJ databases">
        <authorList>
            <person name="de Groot N.N."/>
        </authorList>
    </citation>
    <scope>NUCLEOTIDE SEQUENCE [LARGE SCALE GENOMIC DNA]</scope>
    <source>
        <strain evidence="12 13">DSM 43019</strain>
    </source>
</reference>
<organism evidence="12 13">
    <name type="scientific">Actinoplanes philippinensis</name>
    <dbReference type="NCBI Taxonomy" id="35752"/>
    <lineage>
        <taxon>Bacteria</taxon>
        <taxon>Bacillati</taxon>
        <taxon>Actinomycetota</taxon>
        <taxon>Actinomycetes</taxon>
        <taxon>Micromonosporales</taxon>
        <taxon>Micromonosporaceae</taxon>
        <taxon>Actinoplanes</taxon>
    </lineage>
</organism>
<evidence type="ECO:0000256" key="5">
    <source>
        <dbReference type="ARBA" id="ARBA00022692"/>
    </source>
</evidence>
<dbReference type="InterPro" id="IPR050297">
    <property type="entry name" value="LipidA_mod_glycosyltrf_83"/>
</dbReference>
<dbReference type="PANTHER" id="PTHR33908:SF3">
    <property type="entry name" value="UNDECAPRENYL PHOSPHATE-ALPHA-4-AMINO-4-DEOXY-L-ARABINOSE ARABINOSYL TRANSFERASE"/>
    <property type="match status" value="1"/>
</dbReference>
<dbReference type="InterPro" id="IPR038731">
    <property type="entry name" value="RgtA/B/C-like"/>
</dbReference>
<evidence type="ECO:0000256" key="2">
    <source>
        <dbReference type="ARBA" id="ARBA00022475"/>
    </source>
</evidence>
<dbReference type="InterPro" id="IPR056785">
    <property type="entry name" value="YkcA/B-like_C"/>
</dbReference>
<evidence type="ECO:0000313" key="13">
    <source>
        <dbReference type="Proteomes" id="UP000199645"/>
    </source>
</evidence>
<dbReference type="GO" id="GO:0005886">
    <property type="term" value="C:plasma membrane"/>
    <property type="evidence" value="ECO:0007669"/>
    <property type="project" value="UniProtKB-SubCell"/>
</dbReference>
<keyword evidence="7 9" id="KW-0472">Membrane</keyword>
<protein>
    <submittedName>
        <fullName evidence="12">4-amino-4-deoxy-L-arabinose transferase</fullName>
    </submittedName>
</protein>